<reference evidence="7 8" key="1">
    <citation type="submission" date="2019-02" db="EMBL/GenBank/DDBJ databases">
        <title>Paenibacillus sp. nov., isolated from surface-sterilized tissue of Thalictrum simplex L.</title>
        <authorList>
            <person name="Tuo L."/>
        </authorList>
    </citation>
    <scope>NUCLEOTIDE SEQUENCE [LARGE SCALE GENOMIC DNA]</scope>
    <source>
        <strain evidence="7 8">N2SHLJ1</strain>
    </source>
</reference>
<organism evidence="7 8">
    <name type="scientific">Paenibacillus thalictri</name>
    <dbReference type="NCBI Taxonomy" id="2527873"/>
    <lineage>
        <taxon>Bacteria</taxon>
        <taxon>Bacillati</taxon>
        <taxon>Bacillota</taxon>
        <taxon>Bacilli</taxon>
        <taxon>Bacillales</taxon>
        <taxon>Paenibacillaceae</taxon>
        <taxon>Paenibacillus</taxon>
    </lineage>
</organism>
<dbReference type="AlphaFoldDB" id="A0A4Q9DQA8"/>
<evidence type="ECO:0000256" key="5">
    <source>
        <dbReference type="SAM" id="Phobius"/>
    </source>
</evidence>
<dbReference type="PANTHER" id="PTHR43343">
    <property type="entry name" value="PEPTIDASE S12"/>
    <property type="match status" value="1"/>
</dbReference>
<dbReference type="InterPro" id="IPR001478">
    <property type="entry name" value="PDZ"/>
</dbReference>
<dbReference type="Proteomes" id="UP000293142">
    <property type="component" value="Unassembled WGS sequence"/>
</dbReference>
<dbReference type="InterPro" id="IPR036034">
    <property type="entry name" value="PDZ_sf"/>
</dbReference>
<proteinExistence type="inferred from homology"/>
<dbReference type="InterPro" id="IPR009003">
    <property type="entry name" value="Peptidase_S1_PA"/>
</dbReference>
<dbReference type="SMART" id="SM00228">
    <property type="entry name" value="PDZ"/>
    <property type="match status" value="1"/>
</dbReference>
<dbReference type="InterPro" id="IPR043504">
    <property type="entry name" value="Peptidase_S1_PA_chymotrypsin"/>
</dbReference>
<dbReference type="Pfam" id="PF13180">
    <property type="entry name" value="PDZ_2"/>
    <property type="match status" value="1"/>
</dbReference>
<evidence type="ECO:0000256" key="1">
    <source>
        <dbReference type="ARBA" id="ARBA00010541"/>
    </source>
</evidence>
<evidence type="ECO:0000259" key="6">
    <source>
        <dbReference type="SMART" id="SM00228"/>
    </source>
</evidence>
<evidence type="ECO:0000256" key="4">
    <source>
        <dbReference type="ARBA" id="ARBA00022825"/>
    </source>
</evidence>
<dbReference type="PANTHER" id="PTHR43343:SF3">
    <property type="entry name" value="PROTEASE DO-LIKE 8, CHLOROPLASTIC"/>
    <property type="match status" value="1"/>
</dbReference>
<name>A0A4Q9DQA8_9BACL</name>
<accession>A0A4Q9DQA8</accession>
<protein>
    <submittedName>
        <fullName evidence="7">PDZ domain-containing protein</fullName>
    </submittedName>
</protein>
<dbReference type="InterPro" id="IPR001940">
    <property type="entry name" value="Peptidase_S1C"/>
</dbReference>
<feature type="domain" description="PDZ" evidence="6">
    <location>
        <begin position="309"/>
        <end position="393"/>
    </location>
</feature>
<gene>
    <name evidence="7" type="ORF">EYB31_18375</name>
</gene>
<evidence type="ECO:0000256" key="3">
    <source>
        <dbReference type="ARBA" id="ARBA00022801"/>
    </source>
</evidence>
<comment type="similarity">
    <text evidence="1">Belongs to the peptidase S1C family.</text>
</comment>
<dbReference type="RefSeq" id="WP_131014827.1">
    <property type="nucleotide sequence ID" value="NZ_SIRE01000012.1"/>
</dbReference>
<dbReference type="Gene3D" id="2.40.10.10">
    <property type="entry name" value="Trypsin-like serine proteases"/>
    <property type="match status" value="2"/>
</dbReference>
<dbReference type="EMBL" id="SIRE01000012">
    <property type="protein sequence ID" value="TBL77436.1"/>
    <property type="molecule type" value="Genomic_DNA"/>
</dbReference>
<dbReference type="SUPFAM" id="SSF50494">
    <property type="entry name" value="Trypsin-like serine proteases"/>
    <property type="match status" value="1"/>
</dbReference>
<evidence type="ECO:0000313" key="8">
    <source>
        <dbReference type="Proteomes" id="UP000293142"/>
    </source>
</evidence>
<dbReference type="SUPFAM" id="SSF50156">
    <property type="entry name" value="PDZ domain-like"/>
    <property type="match status" value="1"/>
</dbReference>
<dbReference type="OrthoDB" id="9758917at2"/>
<keyword evidence="3" id="KW-0378">Hydrolase</keyword>
<dbReference type="Pfam" id="PF13365">
    <property type="entry name" value="Trypsin_2"/>
    <property type="match status" value="1"/>
</dbReference>
<evidence type="ECO:0000313" key="7">
    <source>
        <dbReference type="EMBL" id="TBL77436.1"/>
    </source>
</evidence>
<dbReference type="GO" id="GO:0004252">
    <property type="term" value="F:serine-type endopeptidase activity"/>
    <property type="evidence" value="ECO:0007669"/>
    <property type="project" value="InterPro"/>
</dbReference>
<dbReference type="GO" id="GO:0006508">
    <property type="term" value="P:proteolysis"/>
    <property type="evidence" value="ECO:0007669"/>
    <property type="project" value="UniProtKB-KW"/>
</dbReference>
<sequence>MSFFEDDFYSTKVSKWSPAPKEPRYGMTRIGRSRTFPDWAVPALGGALVTLILIALIGGILLATRPSVSKETAVAAVAPKVGDTQQLISDAVVHAAEKVGPAVVSIISSRKDGADKQARGSGLGSGVVFQKVGDKVRIVTNNHVVDGSTQLEVVLSSGERKKGTLVGNDQISDLAVVEIDGAGVKQIAEFGDSDILKSGETVIAIGNPLGLGVAPTTTRGIISSPKRLIPVSLGKEGEFDWEMEVIQTDAAINSGNSGGALVNMEGKVIGINTLKVADYGVEGLGFAIPINQVKTVIDSLIQYHKVKRPYMGVVTQELQSFAGTDVLKLPSEVKTGIIVLDAIGPAKEAGLKTNDVITELDGKPIGSTLELRKYIYGSKAIGEKLNVTYYRGGKKATAVLTLAELKDK</sequence>
<comment type="caution">
    <text evidence="7">The sequence shown here is derived from an EMBL/GenBank/DDBJ whole genome shotgun (WGS) entry which is preliminary data.</text>
</comment>
<dbReference type="PRINTS" id="PR00834">
    <property type="entry name" value="PROTEASES2C"/>
</dbReference>
<feature type="transmembrane region" description="Helical" evidence="5">
    <location>
        <begin position="39"/>
        <end position="63"/>
    </location>
</feature>
<evidence type="ECO:0000256" key="2">
    <source>
        <dbReference type="ARBA" id="ARBA00022670"/>
    </source>
</evidence>
<keyword evidence="5" id="KW-1133">Transmembrane helix</keyword>
<keyword evidence="5" id="KW-0472">Membrane</keyword>
<dbReference type="InterPro" id="IPR051201">
    <property type="entry name" value="Chloro_Bact_Ser_Proteases"/>
</dbReference>
<keyword evidence="8" id="KW-1185">Reference proteome</keyword>
<keyword evidence="5" id="KW-0812">Transmembrane</keyword>
<keyword evidence="4" id="KW-0720">Serine protease</keyword>
<keyword evidence="2" id="KW-0645">Protease</keyword>
<dbReference type="Gene3D" id="2.30.42.10">
    <property type="match status" value="1"/>
</dbReference>